<dbReference type="InterPro" id="IPR001846">
    <property type="entry name" value="VWF_type-D"/>
</dbReference>
<evidence type="ECO:0000313" key="4">
    <source>
        <dbReference type="EMBL" id="KAH3816461.1"/>
    </source>
</evidence>
<feature type="domain" description="EGF-like" evidence="3">
    <location>
        <begin position="211"/>
        <end position="222"/>
    </location>
</feature>
<feature type="region of interest" description="Disordered" evidence="2">
    <location>
        <begin position="978"/>
        <end position="1048"/>
    </location>
</feature>
<reference evidence="4" key="1">
    <citation type="journal article" date="2019" name="bioRxiv">
        <title>The Genome of the Zebra Mussel, Dreissena polymorpha: A Resource for Invasive Species Research.</title>
        <authorList>
            <person name="McCartney M.A."/>
            <person name="Auch B."/>
            <person name="Kono T."/>
            <person name="Mallez S."/>
            <person name="Zhang Y."/>
            <person name="Obille A."/>
            <person name="Becker A."/>
            <person name="Abrahante J.E."/>
            <person name="Garbe J."/>
            <person name="Badalamenti J.P."/>
            <person name="Herman A."/>
            <person name="Mangelson H."/>
            <person name="Liachko I."/>
            <person name="Sullivan S."/>
            <person name="Sone E.D."/>
            <person name="Koren S."/>
            <person name="Silverstein K.A.T."/>
            <person name="Beckman K.B."/>
            <person name="Gohl D.M."/>
        </authorList>
    </citation>
    <scope>NUCLEOTIDE SEQUENCE</scope>
    <source>
        <strain evidence="4">Duluth1</strain>
        <tissue evidence="4">Whole animal</tissue>
    </source>
</reference>
<dbReference type="Gene3D" id="2.60.120.200">
    <property type="match status" value="2"/>
</dbReference>
<evidence type="ECO:0000313" key="5">
    <source>
        <dbReference type="Proteomes" id="UP000828390"/>
    </source>
</evidence>
<dbReference type="EMBL" id="JAIWYP010000005">
    <property type="protein sequence ID" value="KAH3816461.1"/>
    <property type="molecule type" value="Genomic_DNA"/>
</dbReference>
<reference evidence="4" key="2">
    <citation type="submission" date="2020-11" db="EMBL/GenBank/DDBJ databases">
        <authorList>
            <person name="McCartney M.A."/>
            <person name="Auch B."/>
            <person name="Kono T."/>
            <person name="Mallez S."/>
            <person name="Becker A."/>
            <person name="Gohl D.M."/>
            <person name="Silverstein K.A.T."/>
            <person name="Koren S."/>
            <person name="Bechman K.B."/>
            <person name="Herman A."/>
            <person name="Abrahante J.E."/>
            <person name="Garbe J."/>
        </authorList>
    </citation>
    <scope>NUCLEOTIDE SEQUENCE</scope>
    <source>
        <strain evidence="4">Duluth1</strain>
        <tissue evidence="4">Whole animal</tissue>
    </source>
</reference>
<dbReference type="PROSITE" id="PS00022">
    <property type="entry name" value="EGF_1"/>
    <property type="match status" value="1"/>
</dbReference>
<proteinExistence type="predicted"/>
<dbReference type="Pfam" id="PF00094">
    <property type="entry name" value="VWD"/>
    <property type="match status" value="1"/>
</dbReference>
<feature type="region of interest" description="Disordered" evidence="2">
    <location>
        <begin position="891"/>
        <end position="916"/>
    </location>
</feature>
<name>A0A9D4GJ80_DREPO</name>
<sequence>MLGMTHNFNDYPFNGYIDNFMVWKTAETNDDIITRAFGYQIASEQPNLSYVWRFNEGTGYSAADSSPYNVPFNWEDGNWANIQWSVCTYKMEYPSATDIVDVLVDDPPPENVDQCRKIIESVPNIDLLGEAAKHQYYQECLLTTILTNDTKAGEEVVTPITDTLEPNRTSPDHPTTSLCNEYPETSDYYGKNCDVYCVRGAGDYNVEDNQCHCRHGFYGYGCSKTCLYARDQICGGGTCNKVTGQCTCSSEKFDPSKGCETCASGYIGVDCSSVMAVIPSTLSTYTATCFGQGHCEMFDGQMFEMRKSGEYLFFKKGTSLVVYVRMRPCDSCKACIQQVWFKQGVNDFTVKVPLLINDPLIFEQDGKPVTILSLASHTVNAQATVTWVDKVTLEFVFGTVKIAMSYVEDTSYLSVTVKTPCNSNDITGMLGNCNHNKDDDFKDASGYSVRYSDISNDVIDNKFTKYLQISSAVANKFVYTYPGVALTEVKSMSQGFSVFINGSGAMTPRAPTDSFYSNAPFNVSVEARVKVLGTSGLIVGYYKLGSQNKFSLYLVGRRPRIHLYGQIFDTDHELEVDVWYHIIVAFDVKNTLFDMSIYKDGKQDFYASYTAATVSFPPEGNFLIGNWEITPPLNFGDYIGLIGELRIWNIYLDKKKIYTLVSDPAVTGVTGLVMQFRFPEGLGINTYDSNKGIPMKFSSSGTTAWIISDKQGVPMDTLPCLAPTPDAERTAECEEIFATDSITTACNALGTDTSSFFLDACKNDDGYVPALSSYVGLCKNVLQPPTSPTDGLCDDYNSEHYDTFCGHMCMQGTPTSAGCKCNIGYWDWNCAQECPDRTSGGLPCFGNGACDVGSGNCICKPGYDISTNCKTCAAPFTGEFCDEFEVVLPPPPGSKNETTGDGSGGDTGNGTNTGGGDTRWNRNWWNWNWWYLELEVLEQELMVLELVVLEQMALELAQELMVLELVVLELEVLTQEQMVPGTGGTGTGGTGTGGNGTETGGTGTGGTGTGGTETGGTGTGGTGTGGTGTGGTGTGGTGTGGEDPSGSDTNVIRTCAVYGSLSALSFDSIGYAVGIAGEMYIVKPFWNTFPEVKMQSIKCGVSICLKSIQIKLQD</sequence>
<dbReference type="SUPFAM" id="SSF49899">
    <property type="entry name" value="Concanavalin A-like lectins/glucanases"/>
    <property type="match status" value="1"/>
</dbReference>
<dbReference type="AlphaFoldDB" id="A0A9D4GJ80"/>
<evidence type="ECO:0000256" key="2">
    <source>
        <dbReference type="SAM" id="MobiDB-lite"/>
    </source>
</evidence>
<protein>
    <recommendedName>
        <fullName evidence="3">EGF-like domain-containing protein</fullName>
    </recommendedName>
</protein>
<comment type="caution">
    <text evidence="4">The sequence shown here is derived from an EMBL/GenBank/DDBJ whole genome shotgun (WGS) entry which is preliminary data.</text>
</comment>
<dbReference type="Pfam" id="PF13385">
    <property type="entry name" value="Laminin_G_3"/>
    <property type="match status" value="1"/>
</dbReference>
<dbReference type="InterPro" id="IPR000742">
    <property type="entry name" value="EGF"/>
</dbReference>
<keyword evidence="5" id="KW-1185">Reference proteome</keyword>
<dbReference type="InterPro" id="IPR013320">
    <property type="entry name" value="ConA-like_dom_sf"/>
</dbReference>
<evidence type="ECO:0000259" key="3">
    <source>
        <dbReference type="PROSITE" id="PS00022"/>
    </source>
</evidence>
<dbReference type="Proteomes" id="UP000828390">
    <property type="component" value="Unassembled WGS sequence"/>
</dbReference>
<organism evidence="4 5">
    <name type="scientific">Dreissena polymorpha</name>
    <name type="common">Zebra mussel</name>
    <name type="synonym">Mytilus polymorpha</name>
    <dbReference type="NCBI Taxonomy" id="45954"/>
    <lineage>
        <taxon>Eukaryota</taxon>
        <taxon>Metazoa</taxon>
        <taxon>Spiralia</taxon>
        <taxon>Lophotrochozoa</taxon>
        <taxon>Mollusca</taxon>
        <taxon>Bivalvia</taxon>
        <taxon>Autobranchia</taxon>
        <taxon>Heteroconchia</taxon>
        <taxon>Euheterodonta</taxon>
        <taxon>Imparidentia</taxon>
        <taxon>Neoheterodontei</taxon>
        <taxon>Myida</taxon>
        <taxon>Dreissenoidea</taxon>
        <taxon>Dreissenidae</taxon>
        <taxon>Dreissena</taxon>
    </lineage>
</organism>
<evidence type="ECO:0000256" key="1">
    <source>
        <dbReference type="ARBA" id="ARBA00023157"/>
    </source>
</evidence>
<feature type="compositionally biased region" description="Gly residues" evidence="2">
    <location>
        <begin position="901"/>
        <end position="916"/>
    </location>
</feature>
<gene>
    <name evidence="4" type="ORF">DPMN_117977</name>
</gene>
<accession>A0A9D4GJ80</accession>
<dbReference type="SMART" id="SM00181">
    <property type="entry name" value="EGF"/>
    <property type="match status" value="4"/>
</dbReference>
<feature type="compositionally biased region" description="Gly residues" evidence="2">
    <location>
        <begin position="981"/>
        <end position="1043"/>
    </location>
</feature>
<keyword evidence="1" id="KW-1015">Disulfide bond</keyword>